<accession>A0ABR1RLP5</accession>
<dbReference type="Proteomes" id="UP001396898">
    <property type="component" value="Unassembled WGS sequence"/>
</dbReference>
<feature type="region of interest" description="Disordered" evidence="1">
    <location>
        <begin position="1"/>
        <end position="88"/>
    </location>
</feature>
<feature type="transmembrane region" description="Helical" evidence="2">
    <location>
        <begin position="97"/>
        <end position="119"/>
    </location>
</feature>
<feature type="transmembrane region" description="Helical" evidence="2">
    <location>
        <begin position="131"/>
        <end position="155"/>
    </location>
</feature>
<dbReference type="InterPro" id="IPR021514">
    <property type="entry name" value="DUF3176"/>
</dbReference>
<gene>
    <name evidence="3" type="ORF">PG991_008685</name>
</gene>
<reference evidence="3 4" key="1">
    <citation type="submission" date="2023-01" db="EMBL/GenBank/DDBJ databases">
        <title>Analysis of 21 Apiospora genomes using comparative genomics revels a genus with tremendous synthesis potential of carbohydrate active enzymes and secondary metabolites.</title>
        <authorList>
            <person name="Sorensen T."/>
        </authorList>
    </citation>
    <scope>NUCLEOTIDE SEQUENCE [LARGE SCALE GENOMIC DNA]</scope>
    <source>
        <strain evidence="3 4">CBS 20057</strain>
    </source>
</reference>
<feature type="transmembrane region" description="Helical" evidence="2">
    <location>
        <begin position="573"/>
        <end position="596"/>
    </location>
</feature>
<keyword evidence="4" id="KW-1185">Reference proteome</keyword>
<keyword evidence="2" id="KW-0812">Transmembrane</keyword>
<organism evidence="3 4">
    <name type="scientific">Apiospora marii</name>
    <dbReference type="NCBI Taxonomy" id="335849"/>
    <lineage>
        <taxon>Eukaryota</taxon>
        <taxon>Fungi</taxon>
        <taxon>Dikarya</taxon>
        <taxon>Ascomycota</taxon>
        <taxon>Pezizomycotina</taxon>
        <taxon>Sordariomycetes</taxon>
        <taxon>Xylariomycetidae</taxon>
        <taxon>Amphisphaeriales</taxon>
        <taxon>Apiosporaceae</taxon>
        <taxon>Apiospora</taxon>
    </lineage>
</organism>
<evidence type="ECO:0000256" key="1">
    <source>
        <dbReference type="SAM" id="MobiDB-lite"/>
    </source>
</evidence>
<sequence>MHRISNQAPHRYALARGPGPEEVQGEPAAIDDEDPRFVHSRQTEQRAPELSPIPSQSDSAADTSLEAMSKSPATGPSTPSKRDARTRRLERTNEKYWLTESGSCAVALGALAALVGILVQHDGQPLPDWKYGITLNALVSVLSSVLKAAAVLPLADGISQAKWLWYKEPRPLRDMETFDDASRGPWGSFLLMLDFRSHYVASFGAFLTVVAMAVDPFTQQVVQTQPCLREDESAVALIPRANIYNVTTSVMPNWDSGRQNIYPALAVAIYRGLITPPENAASVITPVCPSGNCTFPGHSGAAYQTIAMCHKCENITDLVEITHSPRNGDKYYTLPSGINVTYDHPLSTTSSNSTPMTGDSQVFYVEMAMYTNQSDPPWDASNDPMGGIHVFGARCRLFPCVKTYGAQISRNTLEERELASEDIKVRPDGLSILVTDQAIRNGVLRNCSTTPNRTADNVIPVIFREDQANTTWASEDCYWEFSRTLLYQADGLLKELFDGNSLSSVRKNPTPVGDIWLVNLYNAGTANMASVNRYMGALAASLTQQMRTEGFRGSAAWAEGVVMLERTCVQANWPWLALPASLLLLVPLFIGLTVAATRRTRWREEHGLGDGAATAAGGVGFLKASPLALLFFGLHRDVVDERDRPGDAVAMREAAQNVEVSLKWCWIDGQWQFVKSEKTGR</sequence>
<comment type="caution">
    <text evidence="3">The sequence shown here is derived from an EMBL/GenBank/DDBJ whole genome shotgun (WGS) entry which is preliminary data.</text>
</comment>
<proteinExistence type="predicted"/>
<protein>
    <submittedName>
        <fullName evidence="3">Uncharacterized protein</fullName>
    </submittedName>
</protein>
<feature type="compositionally biased region" description="Basic and acidic residues" evidence="1">
    <location>
        <begin position="35"/>
        <end position="47"/>
    </location>
</feature>
<evidence type="ECO:0000313" key="4">
    <source>
        <dbReference type="Proteomes" id="UP001396898"/>
    </source>
</evidence>
<name>A0ABR1RLP5_9PEZI</name>
<feature type="compositionally biased region" description="Polar residues" evidence="1">
    <location>
        <begin position="53"/>
        <end position="62"/>
    </location>
</feature>
<dbReference type="PANTHER" id="PTHR35394:SF6">
    <property type="entry name" value="DUF3176 DOMAIN-CONTAINING PROTEIN"/>
    <property type="match status" value="1"/>
</dbReference>
<evidence type="ECO:0000256" key="2">
    <source>
        <dbReference type="SAM" id="Phobius"/>
    </source>
</evidence>
<dbReference type="EMBL" id="JAQQWI010000012">
    <property type="protein sequence ID" value="KAK8015797.1"/>
    <property type="molecule type" value="Genomic_DNA"/>
</dbReference>
<keyword evidence="2" id="KW-0472">Membrane</keyword>
<dbReference type="Pfam" id="PF11374">
    <property type="entry name" value="DUF3176"/>
    <property type="match status" value="1"/>
</dbReference>
<evidence type="ECO:0000313" key="3">
    <source>
        <dbReference type="EMBL" id="KAK8015797.1"/>
    </source>
</evidence>
<keyword evidence="2" id="KW-1133">Transmembrane helix</keyword>
<dbReference type="PANTHER" id="PTHR35394">
    <property type="entry name" value="DUF3176 DOMAIN-CONTAINING PROTEIN"/>
    <property type="match status" value="1"/>
</dbReference>